<keyword evidence="1" id="KW-0812">Transmembrane</keyword>
<accession>A0A9W5PMV9</accession>
<dbReference type="AlphaFoldDB" id="A0A9W5PMV9"/>
<proteinExistence type="predicted"/>
<reference evidence="2 3" key="1">
    <citation type="submission" date="2012-12" db="EMBL/GenBank/DDBJ databases">
        <title>The Genome Sequence of Bacillus cereus VD133.</title>
        <authorList>
            <consortium name="The Broad Institute Genome Sequencing Platform"/>
            <consortium name="The Broad Institute Genome Sequencing Center for Infectious Disease"/>
            <person name="Feldgarden M."/>
            <person name="Van der Auwera G.A."/>
            <person name="Mahillon J."/>
            <person name="Duprez V."/>
            <person name="Timmery S."/>
            <person name="Mattelet C."/>
            <person name="Dierick K."/>
            <person name="Sun M."/>
            <person name="Yu Z."/>
            <person name="Zhu L."/>
            <person name="Hu X."/>
            <person name="Shank E.B."/>
            <person name="Swiecicka I."/>
            <person name="Hansen B.M."/>
            <person name="Andrup L."/>
            <person name="Walker B."/>
            <person name="Young S.K."/>
            <person name="Zeng Q."/>
            <person name="Gargeya S."/>
            <person name="Fitzgerald M."/>
            <person name="Haas B."/>
            <person name="Abouelleil A."/>
            <person name="Alvarado L."/>
            <person name="Arachchi H.M."/>
            <person name="Berlin A.M."/>
            <person name="Chapman S.B."/>
            <person name="Dewar J."/>
            <person name="Goldberg J."/>
            <person name="Griggs A."/>
            <person name="Gujja S."/>
            <person name="Hansen M."/>
            <person name="Howarth C."/>
            <person name="Imamovic A."/>
            <person name="Larimer J."/>
            <person name="McCowan C."/>
            <person name="Murphy C."/>
            <person name="Neiman D."/>
            <person name="Pearson M."/>
            <person name="Priest M."/>
            <person name="Roberts A."/>
            <person name="Saif S."/>
            <person name="Shea T."/>
            <person name="Sisk P."/>
            <person name="Sykes S."/>
            <person name="Wortman J."/>
            <person name="Nusbaum C."/>
            <person name="Birren B."/>
        </authorList>
    </citation>
    <scope>NUCLEOTIDE SEQUENCE [LARGE SCALE GENOMIC DNA]</scope>
    <source>
        <strain evidence="2 3">VD133</strain>
    </source>
</reference>
<protein>
    <submittedName>
        <fullName evidence="2">Uncharacterized protein</fullName>
    </submittedName>
</protein>
<dbReference type="EMBL" id="AHFB01000088">
    <property type="protein sequence ID" value="EOO30316.1"/>
    <property type="molecule type" value="Genomic_DNA"/>
</dbReference>
<organism evidence="2 3">
    <name type="scientific">Bacillus cereus VD133</name>
    <dbReference type="NCBI Taxonomy" id="1053233"/>
    <lineage>
        <taxon>Bacteria</taxon>
        <taxon>Bacillati</taxon>
        <taxon>Bacillota</taxon>
        <taxon>Bacilli</taxon>
        <taxon>Bacillales</taxon>
        <taxon>Bacillaceae</taxon>
        <taxon>Bacillus</taxon>
        <taxon>Bacillus cereus group</taxon>
    </lineage>
</organism>
<name>A0A9W5PMV9_BACCE</name>
<dbReference type="Proteomes" id="UP000014018">
    <property type="component" value="Unassembled WGS sequence"/>
</dbReference>
<keyword evidence="1" id="KW-1133">Transmembrane helix</keyword>
<evidence type="ECO:0000256" key="1">
    <source>
        <dbReference type="SAM" id="Phobius"/>
    </source>
</evidence>
<keyword evidence="1" id="KW-0472">Membrane</keyword>
<evidence type="ECO:0000313" key="3">
    <source>
        <dbReference type="Proteomes" id="UP000014018"/>
    </source>
</evidence>
<feature type="transmembrane region" description="Helical" evidence="1">
    <location>
        <begin position="29"/>
        <end position="47"/>
    </location>
</feature>
<gene>
    <name evidence="2" type="ORF">IIU_05131</name>
</gene>
<sequence>MKNIMEKNIQKEKDKEKPVFYDPKGRRNIAFIWFLCISIVSVSVVFSEGKQYLFYNKNGETLC</sequence>
<comment type="caution">
    <text evidence="2">The sequence shown here is derived from an EMBL/GenBank/DDBJ whole genome shotgun (WGS) entry which is preliminary data.</text>
</comment>
<evidence type="ECO:0000313" key="2">
    <source>
        <dbReference type="EMBL" id="EOO30316.1"/>
    </source>
</evidence>